<feature type="region of interest" description="Disordered" evidence="6">
    <location>
        <begin position="1"/>
        <end position="42"/>
    </location>
</feature>
<dbReference type="InterPro" id="IPR012336">
    <property type="entry name" value="Thioredoxin-like_fold"/>
</dbReference>
<dbReference type="PANTHER" id="PTHR13887:SF14">
    <property type="entry name" value="DISULFIDE BOND FORMATION PROTEIN D"/>
    <property type="match status" value="1"/>
</dbReference>
<dbReference type="RefSeq" id="WP_184390664.1">
    <property type="nucleotide sequence ID" value="NZ_BAAAJD010000007.1"/>
</dbReference>
<sequence length="274" mass="28369">MTGDAPGPGADGADGVPGDGPAAPPGPGEPHRPGRRPPRPGRTALILGAALLLIAVAAVATVLDDTGPGRGADGTAAPSASPSPSPSGAPTVAGPRPPEIAPELRLGSEDAPVSMVVFGDYRCPYCAAFTREQQPRLVEEYVEEGRLLIVWRDYPYKGGVSERAAVAARAAGRQDAFWEYHDALYADPDAWTGSEDGDDGPFTAIAERLGLDTGRFRSDLADPELRGAVDADLGFALSLGVPGTPAFLIDGEAFFGAQPVEEFEERIEAAERAG</sequence>
<keyword evidence="9" id="KW-0413">Isomerase</keyword>
<keyword evidence="4" id="KW-1015">Disulfide bond</keyword>
<evidence type="ECO:0000256" key="1">
    <source>
        <dbReference type="ARBA" id="ARBA00005791"/>
    </source>
</evidence>
<dbReference type="PROSITE" id="PS51352">
    <property type="entry name" value="THIOREDOXIN_2"/>
    <property type="match status" value="1"/>
</dbReference>
<evidence type="ECO:0000313" key="10">
    <source>
        <dbReference type="Proteomes" id="UP000572635"/>
    </source>
</evidence>
<evidence type="ECO:0000256" key="2">
    <source>
        <dbReference type="ARBA" id="ARBA00022729"/>
    </source>
</evidence>
<dbReference type="AlphaFoldDB" id="A0A7W8QJ95"/>
<comment type="caution">
    <text evidence="9">The sequence shown here is derived from an EMBL/GenBank/DDBJ whole genome shotgun (WGS) entry which is preliminary data.</text>
</comment>
<dbReference type="Pfam" id="PF13462">
    <property type="entry name" value="Thioredoxin_4"/>
    <property type="match status" value="1"/>
</dbReference>
<dbReference type="Proteomes" id="UP000572635">
    <property type="component" value="Unassembled WGS sequence"/>
</dbReference>
<dbReference type="EMBL" id="JACHDB010000001">
    <property type="protein sequence ID" value="MBB5431254.1"/>
    <property type="molecule type" value="Genomic_DNA"/>
</dbReference>
<feature type="domain" description="Thioredoxin" evidence="8">
    <location>
        <begin position="77"/>
        <end position="272"/>
    </location>
</feature>
<keyword evidence="7" id="KW-1133">Transmembrane helix</keyword>
<organism evidence="9 10">
    <name type="scientific">Nocardiopsis composta</name>
    <dbReference type="NCBI Taxonomy" id="157465"/>
    <lineage>
        <taxon>Bacteria</taxon>
        <taxon>Bacillati</taxon>
        <taxon>Actinomycetota</taxon>
        <taxon>Actinomycetes</taxon>
        <taxon>Streptosporangiales</taxon>
        <taxon>Nocardiopsidaceae</taxon>
        <taxon>Nocardiopsis</taxon>
    </lineage>
</organism>
<dbReference type="Gene3D" id="3.40.30.10">
    <property type="entry name" value="Glutaredoxin"/>
    <property type="match status" value="1"/>
</dbReference>
<evidence type="ECO:0000259" key="8">
    <source>
        <dbReference type="PROSITE" id="PS51352"/>
    </source>
</evidence>
<evidence type="ECO:0000256" key="3">
    <source>
        <dbReference type="ARBA" id="ARBA00023002"/>
    </source>
</evidence>
<evidence type="ECO:0000256" key="6">
    <source>
        <dbReference type="SAM" id="MobiDB-lite"/>
    </source>
</evidence>
<keyword evidence="7" id="KW-0812">Transmembrane</keyword>
<evidence type="ECO:0000256" key="5">
    <source>
        <dbReference type="ARBA" id="ARBA00023284"/>
    </source>
</evidence>
<keyword evidence="2" id="KW-0732">Signal</keyword>
<feature type="transmembrane region" description="Helical" evidence="7">
    <location>
        <begin position="44"/>
        <end position="63"/>
    </location>
</feature>
<accession>A0A7W8QJ95</accession>
<name>A0A7W8QJ95_9ACTN</name>
<gene>
    <name evidence="9" type="ORF">HDA36_001338</name>
</gene>
<feature type="compositionally biased region" description="Gly residues" evidence="6">
    <location>
        <begin position="9"/>
        <end position="18"/>
    </location>
</feature>
<protein>
    <submittedName>
        <fullName evidence="9">Protein-disulfide isomerase</fullName>
    </submittedName>
</protein>
<evidence type="ECO:0000313" key="9">
    <source>
        <dbReference type="EMBL" id="MBB5431254.1"/>
    </source>
</evidence>
<dbReference type="SUPFAM" id="SSF52833">
    <property type="entry name" value="Thioredoxin-like"/>
    <property type="match status" value="1"/>
</dbReference>
<evidence type="ECO:0000256" key="4">
    <source>
        <dbReference type="ARBA" id="ARBA00023157"/>
    </source>
</evidence>
<keyword evidence="10" id="KW-1185">Reference proteome</keyword>
<dbReference type="InterPro" id="IPR036249">
    <property type="entry name" value="Thioredoxin-like_sf"/>
</dbReference>
<dbReference type="GO" id="GO:0016491">
    <property type="term" value="F:oxidoreductase activity"/>
    <property type="evidence" value="ECO:0007669"/>
    <property type="project" value="UniProtKB-KW"/>
</dbReference>
<keyword evidence="5" id="KW-0676">Redox-active center</keyword>
<dbReference type="PANTHER" id="PTHR13887">
    <property type="entry name" value="GLUTATHIONE S-TRANSFERASE KAPPA"/>
    <property type="match status" value="1"/>
</dbReference>
<keyword evidence="7" id="KW-0472">Membrane</keyword>
<keyword evidence="3" id="KW-0560">Oxidoreductase</keyword>
<evidence type="ECO:0000256" key="7">
    <source>
        <dbReference type="SAM" id="Phobius"/>
    </source>
</evidence>
<reference evidence="9 10" key="1">
    <citation type="submission" date="2020-08" db="EMBL/GenBank/DDBJ databases">
        <title>Sequencing the genomes of 1000 actinobacteria strains.</title>
        <authorList>
            <person name="Klenk H.-P."/>
        </authorList>
    </citation>
    <scope>NUCLEOTIDE SEQUENCE [LARGE SCALE GENOMIC DNA]</scope>
    <source>
        <strain evidence="9 10">DSM 44551</strain>
    </source>
</reference>
<dbReference type="InterPro" id="IPR013766">
    <property type="entry name" value="Thioredoxin_domain"/>
</dbReference>
<proteinExistence type="inferred from homology"/>
<dbReference type="GO" id="GO:0016853">
    <property type="term" value="F:isomerase activity"/>
    <property type="evidence" value="ECO:0007669"/>
    <property type="project" value="UniProtKB-KW"/>
</dbReference>
<comment type="similarity">
    <text evidence="1">Belongs to the thioredoxin family. DsbA subfamily.</text>
</comment>
<feature type="region of interest" description="Disordered" evidence="6">
    <location>
        <begin position="69"/>
        <end position="101"/>
    </location>
</feature>